<feature type="compositionally biased region" description="Polar residues" evidence="1">
    <location>
        <begin position="272"/>
        <end position="290"/>
    </location>
</feature>
<evidence type="ECO:0000256" key="1">
    <source>
        <dbReference type="SAM" id="MobiDB-lite"/>
    </source>
</evidence>
<dbReference type="EMBL" id="OB793051">
    <property type="protein sequence ID" value="CAD7425864.1"/>
    <property type="molecule type" value="Genomic_DNA"/>
</dbReference>
<feature type="compositionally biased region" description="Acidic residues" evidence="1">
    <location>
        <begin position="219"/>
        <end position="245"/>
    </location>
</feature>
<evidence type="ECO:0000313" key="2">
    <source>
        <dbReference type="EMBL" id="CAD7425864.1"/>
    </source>
</evidence>
<feature type="region of interest" description="Disordered" evidence="1">
    <location>
        <begin position="272"/>
        <end position="377"/>
    </location>
</feature>
<feature type="compositionally biased region" description="Polar residues" evidence="1">
    <location>
        <begin position="64"/>
        <end position="77"/>
    </location>
</feature>
<accession>A0A7R9E484</accession>
<feature type="region of interest" description="Disordered" evidence="1">
    <location>
        <begin position="219"/>
        <end position="247"/>
    </location>
</feature>
<feature type="region of interest" description="Disordered" evidence="1">
    <location>
        <begin position="117"/>
        <end position="175"/>
    </location>
</feature>
<name>A0A7R9E484_9NEOP</name>
<feature type="region of interest" description="Disordered" evidence="1">
    <location>
        <begin position="35"/>
        <end position="77"/>
    </location>
</feature>
<protein>
    <submittedName>
        <fullName evidence="2">Uncharacterized protein</fullName>
    </submittedName>
</protein>
<gene>
    <name evidence="2" type="ORF">TMSB3V08_LOCUS2767</name>
</gene>
<sequence length="454" mass="49341">MVEGVFMKWNCLPRNYSGYKQGDAVYGAKSLAELENQRNSDQQGVDHGQPGQLYSPSPARKGDSSLSGQKGSDTSGQDYEICPYATFSLPGAGSNTPNNTKTMDYSIQFQTFSQQECYAGQPRPGTSSRSGGKHEYYARVRGKSNSSRSSGDIKMALPRTSKSPPDGLSLGNSPAVPTRTASLLVASGTRCGMTVTCVRELERALRVCGYLQLYLQGFTDDDDDDDDDDDNDNDSDDNNDDDDDNNTCVTPMACISVLEISCISSQQTLPMSVATAPNSGGRSKSPTTVYPSRARSCDRSDSDSSGAESKAPQYRLPPSGHRTPHTPHNDCAFELDSSTESTEASPEVNLRPRRSGSSGGGMVARRGAPSRCFGQQKKSGCSVSGCGQEMVPLQPPSGFSDCQQELSEAECDRRETGVSLPLFRHEELEQELSTLVHRYRRKRDKEKQDYTIHV</sequence>
<organism evidence="2">
    <name type="scientific">Timema monikensis</name>
    <dbReference type="NCBI Taxonomy" id="170555"/>
    <lineage>
        <taxon>Eukaryota</taxon>
        <taxon>Metazoa</taxon>
        <taxon>Ecdysozoa</taxon>
        <taxon>Arthropoda</taxon>
        <taxon>Hexapoda</taxon>
        <taxon>Insecta</taxon>
        <taxon>Pterygota</taxon>
        <taxon>Neoptera</taxon>
        <taxon>Polyneoptera</taxon>
        <taxon>Phasmatodea</taxon>
        <taxon>Timematodea</taxon>
        <taxon>Timematoidea</taxon>
        <taxon>Timematidae</taxon>
        <taxon>Timema</taxon>
    </lineage>
</organism>
<dbReference type="AlphaFoldDB" id="A0A7R9E484"/>
<proteinExistence type="predicted"/>
<reference evidence="2" key="1">
    <citation type="submission" date="2020-11" db="EMBL/GenBank/DDBJ databases">
        <authorList>
            <person name="Tran Van P."/>
        </authorList>
    </citation>
    <scope>NUCLEOTIDE SEQUENCE</scope>
</reference>